<feature type="domain" description="LysM" evidence="2">
    <location>
        <begin position="115"/>
        <end position="168"/>
    </location>
</feature>
<dbReference type="PANTHER" id="PTHR33734">
    <property type="entry name" value="LYSM DOMAIN-CONTAINING GPI-ANCHORED PROTEIN 2"/>
    <property type="match status" value="1"/>
</dbReference>
<keyword evidence="1" id="KW-0732">Signal</keyword>
<evidence type="ECO:0000256" key="1">
    <source>
        <dbReference type="SAM" id="SignalP"/>
    </source>
</evidence>
<dbReference type="Gene3D" id="3.10.350.10">
    <property type="entry name" value="LysM domain"/>
    <property type="match status" value="2"/>
</dbReference>
<dbReference type="SMART" id="SM00257">
    <property type="entry name" value="LysM"/>
    <property type="match status" value="2"/>
</dbReference>
<dbReference type="SUPFAM" id="SSF54106">
    <property type="entry name" value="LysM domain"/>
    <property type="match status" value="1"/>
</dbReference>
<accession>A0A9Q1QNI2</accession>
<dbReference type="PANTHER" id="PTHR33734:SF11">
    <property type="entry name" value="LYSM DOMAIN-CONTAINING GPI-ANCHORED PROTEIN 2"/>
    <property type="match status" value="1"/>
</dbReference>
<reference evidence="3" key="1">
    <citation type="submission" date="2022-04" db="EMBL/GenBank/DDBJ databases">
        <title>Carnegiea gigantea Genome sequencing and assembly v2.</title>
        <authorList>
            <person name="Copetti D."/>
            <person name="Sanderson M.J."/>
            <person name="Burquez A."/>
            <person name="Wojciechowski M.F."/>
        </authorList>
    </citation>
    <scope>NUCLEOTIDE SEQUENCE</scope>
    <source>
        <strain evidence="3">SGP5-SGP5p</strain>
        <tissue evidence="3">Aerial part</tissue>
    </source>
</reference>
<dbReference type="OrthoDB" id="2107166at2759"/>
<evidence type="ECO:0000313" key="4">
    <source>
        <dbReference type="Proteomes" id="UP001153076"/>
    </source>
</evidence>
<dbReference type="Pfam" id="PF01476">
    <property type="entry name" value="LysM"/>
    <property type="match status" value="2"/>
</dbReference>
<evidence type="ECO:0000259" key="2">
    <source>
        <dbReference type="PROSITE" id="PS51782"/>
    </source>
</evidence>
<dbReference type="PROSITE" id="PS51782">
    <property type="entry name" value="LYSM"/>
    <property type="match status" value="2"/>
</dbReference>
<feature type="domain" description="LysM" evidence="2">
    <location>
        <begin position="185"/>
        <end position="229"/>
    </location>
</feature>
<dbReference type="InterPro" id="IPR036779">
    <property type="entry name" value="LysM_dom_sf"/>
</dbReference>
<dbReference type="Proteomes" id="UP001153076">
    <property type="component" value="Unassembled WGS sequence"/>
</dbReference>
<gene>
    <name evidence="3" type="ORF">Cgig2_019718</name>
</gene>
<keyword evidence="4" id="KW-1185">Reference proteome</keyword>
<evidence type="ECO:0000313" key="3">
    <source>
        <dbReference type="EMBL" id="KAJ8446565.1"/>
    </source>
</evidence>
<sequence length="290" mass="31097">MGIPHLLPSLSLLSLFTLSPLLTTTTTVTAQAPPSFFNCTTKSPCTALAGYVSPNTTTLGHIQSLFQLPSLLPLLGANGLPSSTPSTHKVLQSSTVRIPFPCRCINGLGFSDRVPQYVVVKGDGLFHIANDVFSGLTVYNQIQTVNYIFQDVTVADANLIYVGQKLWIPLPCSCDDVDGQQVVHYAHVVAPNSTVNEIANEFDTTSQTLMSLNGITDPRKLIAGQVLDVPLKACSLSDVQTSSPSDSLLAANGTYIYTANNCLKCTCDAANAYKYTPAPLPRRTKKIMLS</sequence>
<proteinExistence type="predicted"/>
<comment type="caution">
    <text evidence="3">The sequence shown here is derived from an EMBL/GenBank/DDBJ whole genome shotgun (WGS) entry which is preliminary data.</text>
</comment>
<dbReference type="CDD" id="cd00118">
    <property type="entry name" value="LysM"/>
    <property type="match status" value="2"/>
</dbReference>
<name>A0A9Q1QNI2_9CARY</name>
<feature type="signal peptide" evidence="1">
    <location>
        <begin position="1"/>
        <end position="30"/>
    </location>
</feature>
<dbReference type="AlphaFoldDB" id="A0A9Q1QNI2"/>
<organism evidence="3 4">
    <name type="scientific">Carnegiea gigantea</name>
    <dbReference type="NCBI Taxonomy" id="171969"/>
    <lineage>
        <taxon>Eukaryota</taxon>
        <taxon>Viridiplantae</taxon>
        <taxon>Streptophyta</taxon>
        <taxon>Embryophyta</taxon>
        <taxon>Tracheophyta</taxon>
        <taxon>Spermatophyta</taxon>
        <taxon>Magnoliopsida</taxon>
        <taxon>eudicotyledons</taxon>
        <taxon>Gunneridae</taxon>
        <taxon>Pentapetalae</taxon>
        <taxon>Caryophyllales</taxon>
        <taxon>Cactineae</taxon>
        <taxon>Cactaceae</taxon>
        <taxon>Cactoideae</taxon>
        <taxon>Echinocereeae</taxon>
        <taxon>Carnegiea</taxon>
    </lineage>
</organism>
<dbReference type="EMBL" id="JAKOGI010000052">
    <property type="protein sequence ID" value="KAJ8446565.1"/>
    <property type="molecule type" value="Genomic_DNA"/>
</dbReference>
<protein>
    <recommendedName>
        <fullName evidence="2">LysM domain-containing protein</fullName>
    </recommendedName>
</protein>
<dbReference type="InterPro" id="IPR018392">
    <property type="entry name" value="LysM"/>
</dbReference>
<feature type="chain" id="PRO_5040478944" description="LysM domain-containing protein" evidence="1">
    <location>
        <begin position="31"/>
        <end position="290"/>
    </location>
</feature>